<proteinExistence type="predicted"/>
<evidence type="ECO:0000313" key="2">
    <source>
        <dbReference type="Proteomes" id="UP001064027"/>
    </source>
</evidence>
<gene>
    <name evidence="1" type="ORF">N5C46_18240</name>
</gene>
<name>A0ACD4C5B1_9BACI</name>
<keyword evidence="2" id="KW-1185">Reference proteome</keyword>
<dbReference type="EMBL" id="CP104558">
    <property type="protein sequence ID" value="UXH43584.1"/>
    <property type="molecule type" value="Genomic_DNA"/>
</dbReference>
<reference evidence="1" key="1">
    <citation type="submission" date="2022-09" db="EMBL/GenBank/DDBJ databases">
        <title>Complete genome sequence of Rossellomorea vietnamensis strain RL-WG62, a newly isolated PGPR with the potential for plant salinity stress alleviation.</title>
        <authorList>
            <person name="Ren L."/>
            <person name="Wang G."/>
            <person name="Hu H."/>
        </authorList>
    </citation>
    <scope>NUCLEOTIDE SEQUENCE</scope>
    <source>
        <strain evidence="1">RL-WG62</strain>
    </source>
</reference>
<organism evidence="1 2">
    <name type="scientific">Rossellomorea vietnamensis</name>
    <dbReference type="NCBI Taxonomy" id="218284"/>
    <lineage>
        <taxon>Bacteria</taxon>
        <taxon>Bacillati</taxon>
        <taxon>Bacillota</taxon>
        <taxon>Bacilli</taxon>
        <taxon>Bacillales</taxon>
        <taxon>Bacillaceae</taxon>
        <taxon>Rossellomorea</taxon>
    </lineage>
</organism>
<protein>
    <submittedName>
        <fullName evidence="1">VOC family protein</fullName>
    </submittedName>
</protein>
<sequence length="282" mass="31188">MNFHKGPHTFVGEVSLIVQDLKRSLSFYKEVIGFKVLEQSHKRATLTADGIHSLLSLEELEETLPKEPRTTGLYHFALLLPSREDLGKILAHLIKLNIRLGSSDHLVSEAIYLSDPDGNGIEIYRDRPASDWTWHGDQVEMTVDPIDARGILAEAEGEAWDGLPAGTVMGHIHLHVSDLKSAEEFYGKGLGFNVVSRFGNQALFISTGGYHHHIGLNTWNGVGAPAPAENSVGLNWFTLHFPNEEKRSSIIHSLESIGATIKELDDKILTMDPSGNHIYLSL</sequence>
<evidence type="ECO:0000313" key="1">
    <source>
        <dbReference type="EMBL" id="UXH43584.1"/>
    </source>
</evidence>
<dbReference type="Proteomes" id="UP001064027">
    <property type="component" value="Chromosome"/>
</dbReference>
<accession>A0ACD4C5B1</accession>